<keyword evidence="4" id="KW-1185">Reference proteome</keyword>
<keyword evidence="1" id="KW-0472">Membrane</keyword>
<feature type="transmembrane region" description="Helical" evidence="1">
    <location>
        <begin position="250"/>
        <end position="271"/>
    </location>
</feature>
<sequence length="327" mass="36353">MESLDITPNKQKTQTPVFDNILRSNQSFRPISSLQILKETIRILISNPATFISIITILIYPVSAIHLSNLFIDQSIVKTTTKTLLFITKSCGLPSMPFVKQSCQKVSELVISTLVSFPLYCTLLLISKAAVVYSVECSYSRKKFVSSKFFVIVRTVWRRVVSTYMLVCALIVGFLTLFVIVLICVVGLLYAIGFSHNAIVCIVVVTGLLFLVVFAHTLIICDLCMVISVWEDVSGAQALMRSRVLIKGQTQVGLVIFVGSTIGMAIVKGLFEHRVKNLSYGDGTSRVWERPVLVLVYSFVVLIDFMMSTVFFFSCKSCSLEAVECGM</sequence>
<feature type="transmembrane region" description="Helical" evidence="1">
    <location>
        <begin position="199"/>
        <end position="230"/>
    </location>
</feature>
<name>A0A251T4B8_HELAN</name>
<feature type="transmembrane region" description="Helical" evidence="1">
    <location>
        <begin position="292"/>
        <end position="313"/>
    </location>
</feature>
<dbReference type="PANTHER" id="PTHR33133:SF1">
    <property type="entry name" value="EXPRESSED PROTEIN-RELATED"/>
    <property type="match status" value="1"/>
</dbReference>
<keyword evidence="1" id="KW-1133">Transmembrane helix</keyword>
<dbReference type="AlphaFoldDB" id="A0A251T4B8"/>
<reference evidence="2" key="3">
    <citation type="submission" date="2020-06" db="EMBL/GenBank/DDBJ databases">
        <title>Helianthus annuus Genome sequencing and assembly Release 2.</title>
        <authorList>
            <person name="Gouzy J."/>
            <person name="Langlade N."/>
            <person name="Munos S."/>
        </authorList>
    </citation>
    <scope>NUCLEOTIDE SEQUENCE</scope>
    <source>
        <tissue evidence="2">Leaves</tissue>
    </source>
</reference>
<evidence type="ECO:0008006" key="5">
    <source>
        <dbReference type="Google" id="ProtNLM"/>
    </source>
</evidence>
<dbReference type="EMBL" id="CM007901">
    <property type="protein sequence ID" value="OTG05938.1"/>
    <property type="molecule type" value="Genomic_DNA"/>
</dbReference>
<feature type="transmembrane region" description="Helical" evidence="1">
    <location>
        <begin position="51"/>
        <end position="72"/>
    </location>
</feature>
<proteinExistence type="predicted"/>
<evidence type="ECO:0000256" key="1">
    <source>
        <dbReference type="SAM" id="Phobius"/>
    </source>
</evidence>
<dbReference type="OMA" id="CLENICF"/>
<dbReference type="Gramene" id="mRNA:HanXRQr2_Chr12g0560631">
    <property type="protein sequence ID" value="CDS:HanXRQr2_Chr12g0560631.1"/>
    <property type="gene ID" value="HanXRQr2_Chr12g0560631"/>
</dbReference>
<reference evidence="3" key="2">
    <citation type="submission" date="2017-02" db="EMBL/GenBank/DDBJ databases">
        <title>Sunflower complete genome.</title>
        <authorList>
            <person name="Langlade N."/>
            <person name="Munos S."/>
        </authorList>
    </citation>
    <scope>NUCLEOTIDE SEQUENCE [LARGE SCALE GENOMIC DNA]</scope>
    <source>
        <tissue evidence="3">Leaves</tissue>
    </source>
</reference>
<evidence type="ECO:0000313" key="4">
    <source>
        <dbReference type="Proteomes" id="UP000215914"/>
    </source>
</evidence>
<dbReference type="GO" id="GO:0016020">
    <property type="term" value="C:membrane"/>
    <property type="evidence" value="ECO:0000318"/>
    <property type="project" value="GO_Central"/>
</dbReference>
<organism evidence="3 4">
    <name type="scientific">Helianthus annuus</name>
    <name type="common">Common sunflower</name>
    <dbReference type="NCBI Taxonomy" id="4232"/>
    <lineage>
        <taxon>Eukaryota</taxon>
        <taxon>Viridiplantae</taxon>
        <taxon>Streptophyta</taxon>
        <taxon>Embryophyta</taxon>
        <taxon>Tracheophyta</taxon>
        <taxon>Spermatophyta</taxon>
        <taxon>Magnoliopsida</taxon>
        <taxon>eudicotyledons</taxon>
        <taxon>Gunneridae</taxon>
        <taxon>Pentapetalae</taxon>
        <taxon>asterids</taxon>
        <taxon>campanulids</taxon>
        <taxon>Asterales</taxon>
        <taxon>Asteraceae</taxon>
        <taxon>Asteroideae</taxon>
        <taxon>Heliantheae alliance</taxon>
        <taxon>Heliantheae</taxon>
        <taxon>Helianthus</taxon>
    </lineage>
</organism>
<evidence type="ECO:0000313" key="2">
    <source>
        <dbReference type="EMBL" id="KAF5779534.1"/>
    </source>
</evidence>
<keyword evidence="1" id="KW-0812">Transmembrane</keyword>
<dbReference type="OrthoDB" id="1926790at2759"/>
<feature type="transmembrane region" description="Helical" evidence="1">
    <location>
        <begin position="106"/>
        <end position="126"/>
    </location>
</feature>
<dbReference type="PANTHER" id="PTHR33133">
    <property type="entry name" value="OS08G0107100 PROTEIN-RELATED"/>
    <property type="match status" value="1"/>
</dbReference>
<evidence type="ECO:0000313" key="3">
    <source>
        <dbReference type="EMBL" id="OTG05938.1"/>
    </source>
</evidence>
<dbReference type="InParanoid" id="A0A251T4B8"/>
<feature type="transmembrane region" description="Helical" evidence="1">
    <location>
        <begin position="164"/>
        <end position="192"/>
    </location>
</feature>
<accession>A0A251T4B8</accession>
<dbReference type="EMBL" id="MNCJ02000327">
    <property type="protein sequence ID" value="KAF5779534.1"/>
    <property type="molecule type" value="Genomic_DNA"/>
</dbReference>
<dbReference type="Proteomes" id="UP000215914">
    <property type="component" value="Chromosome 12"/>
</dbReference>
<gene>
    <name evidence="3" type="ORF">HannXRQ_Chr12g0379211</name>
    <name evidence="2" type="ORF">HanXRQr2_Chr12g0560631</name>
</gene>
<protein>
    <recommendedName>
        <fullName evidence="5">Son of sevenless protein</fullName>
    </recommendedName>
</protein>
<reference evidence="2 4" key="1">
    <citation type="journal article" date="2017" name="Nature">
        <title>The sunflower genome provides insights into oil metabolism, flowering and Asterid evolution.</title>
        <authorList>
            <person name="Badouin H."/>
            <person name="Gouzy J."/>
            <person name="Grassa C.J."/>
            <person name="Murat F."/>
            <person name="Staton S.E."/>
            <person name="Cottret L."/>
            <person name="Lelandais-Briere C."/>
            <person name="Owens G.L."/>
            <person name="Carrere S."/>
            <person name="Mayjonade B."/>
            <person name="Legrand L."/>
            <person name="Gill N."/>
            <person name="Kane N.C."/>
            <person name="Bowers J.E."/>
            <person name="Hubner S."/>
            <person name="Bellec A."/>
            <person name="Berard A."/>
            <person name="Berges H."/>
            <person name="Blanchet N."/>
            <person name="Boniface M.C."/>
            <person name="Brunel D."/>
            <person name="Catrice O."/>
            <person name="Chaidir N."/>
            <person name="Claudel C."/>
            <person name="Donnadieu C."/>
            <person name="Faraut T."/>
            <person name="Fievet G."/>
            <person name="Helmstetter N."/>
            <person name="King M."/>
            <person name="Knapp S.J."/>
            <person name="Lai Z."/>
            <person name="Le Paslier M.C."/>
            <person name="Lippi Y."/>
            <person name="Lorenzon L."/>
            <person name="Mandel J.R."/>
            <person name="Marage G."/>
            <person name="Marchand G."/>
            <person name="Marquand E."/>
            <person name="Bret-Mestries E."/>
            <person name="Morien E."/>
            <person name="Nambeesan S."/>
            <person name="Nguyen T."/>
            <person name="Pegot-Espagnet P."/>
            <person name="Pouilly N."/>
            <person name="Raftis F."/>
            <person name="Sallet E."/>
            <person name="Schiex T."/>
            <person name="Thomas J."/>
            <person name="Vandecasteele C."/>
            <person name="Vares D."/>
            <person name="Vear F."/>
            <person name="Vautrin S."/>
            <person name="Crespi M."/>
            <person name="Mangin B."/>
            <person name="Burke J.M."/>
            <person name="Salse J."/>
            <person name="Munos S."/>
            <person name="Vincourt P."/>
            <person name="Rieseberg L.H."/>
            <person name="Langlade N.B."/>
        </authorList>
    </citation>
    <scope>NUCLEOTIDE SEQUENCE [LARGE SCALE GENOMIC DNA]</scope>
    <source>
        <strain evidence="4">cv. SF193</strain>
        <tissue evidence="2">Leaves</tissue>
    </source>
</reference>